<evidence type="ECO:0000313" key="3">
    <source>
        <dbReference type="Proteomes" id="UP001233271"/>
    </source>
</evidence>
<reference evidence="2" key="1">
    <citation type="journal article" date="2023" name="BMC Genomics">
        <title>Chromosome-level genome assemblies of Cutaneotrichosporon spp. (Trichosporonales, Basidiomycota) reveal imbalanced evolution between nucleotide sequences and chromosome synteny.</title>
        <authorList>
            <person name="Kobayashi Y."/>
            <person name="Kayamori A."/>
            <person name="Aoki K."/>
            <person name="Shiwa Y."/>
            <person name="Matsutani M."/>
            <person name="Fujita N."/>
            <person name="Sugita T."/>
            <person name="Iwasaki W."/>
            <person name="Tanaka N."/>
            <person name="Takashima M."/>
        </authorList>
    </citation>
    <scope>NUCLEOTIDE SEQUENCE</scope>
    <source>
        <strain evidence="2">HIS019</strain>
    </source>
</reference>
<evidence type="ECO:0000256" key="1">
    <source>
        <dbReference type="SAM" id="MobiDB-lite"/>
    </source>
</evidence>
<proteinExistence type="predicted"/>
<organism evidence="2 3">
    <name type="scientific">Cutaneotrichosporon cavernicola</name>
    <dbReference type="NCBI Taxonomy" id="279322"/>
    <lineage>
        <taxon>Eukaryota</taxon>
        <taxon>Fungi</taxon>
        <taxon>Dikarya</taxon>
        <taxon>Basidiomycota</taxon>
        <taxon>Agaricomycotina</taxon>
        <taxon>Tremellomycetes</taxon>
        <taxon>Trichosporonales</taxon>
        <taxon>Trichosporonaceae</taxon>
        <taxon>Cutaneotrichosporon</taxon>
    </lineage>
</organism>
<feature type="compositionally biased region" description="Polar residues" evidence="1">
    <location>
        <begin position="295"/>
        <end position="306"/>
    </location>
</feature>
<sequence>MTWPSWLACLCDLWQPTPEKQGILECSPSSGSFLPPPITSQPTLRTRPIEYLYTLLAPAQPPPYGTGQLHHDASSVGSAPSIIQQADTRHKERMERQRIEAETRDKTNAARNKITSAYGSRMLKVGLVYHNSVPPIPPFPIADDETVPLYVSSHPVSDEAPAQPSGGRVDLRSPTHLSYGTFGTFAPPVPEAGYPGLGIGFPAGPPAMPKMRRPVRPVNGLTVQVPAVPLGDVRRHVAEMLFNIRGDDTDESHPPSPLARTDSRYSIDSRRSHHSMDSPRSLRFPGVVVTPAYSEDTSPSASTSHIPLTPTNPKTPATPASAVYFAHHPSIEPPLSAAKYRRHSDEIPRAYRLSRDITTLPPRLERTRSDTPPRGRQRARGTPRSRRDSISTHTDDTQDGVVYKQIGLSGLPGRKRHILRKKTRFEA</sequence>
<evidence type="ECO:0000313" key="2">
    <source>
        <dbReference type="EMBL" id="BEI87607.1"/>
    </source>
</evidence>
<dbReference type="KEGG" id="ccac:CcaHIS019_0103250"/>
<keyword evidence="3" id="KW-1185">Reference proteome</keyword>
<gene>
    <name evidence="2" type="ORF">CcaverHIS019_0103250</name>
</gene>
<feature type="compositionally biased region" description="Basic and acidic residues" evidence="1">
    <location>
        <begin position="385"/>
        <end position="396"/>
    </location>
</feature>
<accession>A0AA48L0I5</accession>
<dbReference type="RefSeq" id="XP_060452873.1">
    <property type="nucleotide sequence ID" value="XM_060599067.1"/>
</dbReference>
<dbReference type="GeneID" id="85491478"/>
<feature type="compositionally biased region" description="Basic and acidic residues" evidence="1">
    <location>
        <begin position="363"/>
        <end position="373"/>
    </location>
</feature>
<name>A0AA48L0I5_9TREE</name>
<feature type="compositionally biased region" description="Basic and acidic residues" evidence="1">
    <location>
        <begin position="261"/>
        <end position="277"/>
    </location>
</feature>
<dbReference type="Proteomes" id="UP001233271">
    <property type="component" value="Chromosome 1"/>
</dbReference>
<dbReference type="AlphaFoldDB" id="A0AA48L0I5"/>
<protein>
    <submittedName>
        <fullName evidence="2">Uncharacterized protein</fullName>
    </submittedName>
</protein>
<feature type="region of interest" description="Disordered" evidence="1">
    <location>
        <begin position="245"/>
        <end position="315"/>
    </location>
</feature>
<feature type="compositionally biased region" description="Basic residues" evidence="1">
    <location>
        <begin position="375"/>
        <end position="384"/>
    </location>
</feature>
<feature type="region of interest" description="Disordered" evidence="1">
    <location>
        <begin position="355"/>
        <end position="398"/>
    </location>
</feature>
<dbReference type="EMBL" id="AP028212">
    <property type="protein sequence ID" value="BEI87607.1"/>
    <property type="molecule type" value="Genomic_DNA"/>
</dbReference>